<sequence>MKNTFIKYKKGVKLKSPILIVGLPGIGAVGKLVATQMIKEFKGKRIATLYSSHLPPRVIMLKNGKVRLVSNRFYLLKTKTKNDIVILTGEDQAVTPEGQYTVNNEIVRFFKSELKGKEIITVGGYNISGNYTDSPRVLGNASSDKVIKEFKKAGVVFGESRGTIFGAAGLIVAFSKMQKLDSICIMGESSLIDMDPNAAKAVLKVLSKKFSLNIDMKKIDSMIEATAKMIKELESQMSSNAALPPESKENSSYIR</sequence>
<name>A0A218NP44_9ARCH</name>
<dbReference type="SUPFAM" id="SSF159659">
    <property type="entry name" value="Cgl1923-like"/>
    <property type="match status" value="1"/>
</dbReference>
<dbReference type="EMBL" id="CP019964">
    <property type="protein sequence ID" value="ASI14247.1"/>
    <property type="molecule type" value="Genomic_DNA"/>
</dbReference>
<gene>
    <name evidence="1" type="ORF">Mia14_0976</name>
</gene>
<organism evidence="1 2">
    <name type="scientific">Candidatus Mancarchaeum acidiphilum</name>
    <dbReference type="NCBI Taxonomy" id="1920749"/>
    <lineage>
        <taxon>Archaea</taxon>
        <taxon>Candidatus Micrarchaeota</taxon>
        <taxon>Candidatus Mancarchaeum</taxon>
    </lineage>
</organism>
<dbReference type="InterPro" id="IPR038389">
    <property type="entry name" value="PSMG2_sf"/>
</dbReference>
<protein>
    <submittedName>
        <fullName evidence="1">ATP-grasp superfamily enzyme</fullName>
    </submittedName>
</protein>
<dbReference type="PANTHER" id="PTHR35610:SF7">
    <property type="entry name" value="3-ISOPROPYLMALATE DEHYDRATASE"/>
    <property type="match status" value="1"/>
</dbReference>
<dbReference type="KEGG" id="marh:Mia14_0976"/>
<accession>A0A218NP44</accession>
<dbReference type="PANTHER" id="PTHR35610">
    <property type="entry name" value="3-ISOPROPYLMALATE DEHYDRATASE-RELATED"/>
    <property type="match status" value="1"/>
</dbReference>
<dbReference type="OrthoDB" id="31247at2157"/>
<evidence type="ECO:0000313" key="2">
    <source>
        <dbReference type="Proteomes" id="UP000197679"/>
    </source>
</evidence>
<dbReference type="Pfam" id="PF09754">
    <property type="entry name" value="PAC2"/>
    <property type="match status" value="1"/>
</dbReference>
<keyword evidence="2" id="KW-1185">Reference proteome</keyword>
<reference evidence="1 2" key="1">
    <citation type="journal article" date="2017" name="Nat. Commun.">
        <title>'ARMAN' archaea depend on association with euryarchaeal host in culture and in situ.</title>
        <authorList>
            <person name="Golyshina O."/>
            <person name="Toshchakov S."/>
            <person name="Makarova K."/>
            <person name="Gavrilov S."/>
            <person name="Korzhenkov A."/>
            <person name="La Cono V."/>
            <person name="Arcadi E."/>
            <person name="Nechitaylo T."/>
            <person name="Ferrer M."/>
            <person name="Kublanov I."/>
            <person name="Wolf Y."/>
            <person name="Yakimov M."/>
            <person name="Golyshin P."/>
            <person name="Slesarev A."/>
            <person name="Kozyavkin S."/>
        </authorList>
    </citation>
    <scope>NUCLEOTIDE SEQUENCE [LARGE SCALE GENOMIC DNA]</scope>
    <source>
        <strain evidence="1 2">Mia14</strain>
    </source>
</reference>
<dbReference type="GeneID" id="33314512"/>
<dbReference type="InterPro" id="IPR019151">
    <property type="entry name" value="Proteasome_assmbl_chaperone_2"/>
</dbReference>
<evidence type="ECO:0000313" key="1">
    <source>
        <dbReference type="EMBL" id="ASI14247.1"/>
    </source>
</evidence>
<dbReference type="InterPro" id="IPR004426">
    <property type="entry name" value="MJ1210-like"/>
</dbReference>
<proteinExistence type="predicted"/>
<dbReference type="NCBIfam" id="TIGR00162">
    <property type="entry name" value="proteasome assembly chaperone family protein"/>
    <property type="match status" value="1"/>
</dbReference>
<dbReference type="Gene3D" id="3.40.50.10900">
    <property type="entry name" value="PAC-like subunit"/>
    <property type="match status" value="1"/>
</dbReference>
<dbReference type="AlphaFoldDB" id="A0A218NP44"/>
<dbReference type="RefSeq" id="WP_088820541.1">
    <property type="nucleotide sequence ID" value="NZ_CP019964.1"/>
</dbReference>
<dbReference type="Proteomes" id="UP000197679">
    <property type="component" value="Chromosome"/>
</dbReference>